<accession>A0A3M6TWH0</accession>
<comment type="caution">
    <text evidence="1">The sequence shown here is derived from an EMBL/GenBank/DDBJ whole genome shotgun (WGS) entry which is preliminary data.</text>
</comment>
<reference evidence="1 2" key="1">
    <citation type="journal article" date="2018" name="Sci. Rep.">
        <title>Comparative analysis of the Pocillopora damicornis genome highlights role of immune system in coral evolution.</title>
        <authorList>
            <person name="Cunning R."/>
            <person name="Bay R.A."/>
            <person name="Gillette P."/>
            <person name="Baker A.C."/>
            <person name="Traylor-Knowles N."/>
        </authorList>
    </citation>
    <scope>NUCLEOTIDE SEQUENCE [LARGE SCALE GENOMIC DNA]</scope>
    <source>
        <strain evidence="1">RSMAS</strain>
        <tissue evidence="1">Whole animal</tissue>
    </source>
</reference>
<name>A0A3M6TWH0_POCDA</name>
<organism evidence="1 2">
    <name type="scientific">Pocillopora damicornis</name>
    <name type="common">Cauliflower coral</name>
    <name type="synonym">Millepora damicornis</name>
    <dbReference type="NCBI Taxonomy" id="46731"/>
    <lineage>
        <taxon>Eukaryota</taxon>
        <taxon>Metazoa</taxon>
        <taxon>Cnidaria</taxon>
        <taxon>Anthozoa</taxon>
        <taxon>Hexacorallia</taxon>
        <taxon>Scleractinia</taxon>
        <taxon>Astrocoeniina</taxon>
        <taxon>Pocilloporidae</taxon>
        <taxon>Pocillopora</taxon>
    </lineage>
</organism>
<dbReference type="InterPro" id="IPR021109">
    <property type="entry name" value="Peptidase_aspartic_dom_sf"/>
</dbReference>
<sequence length="156" mass="17248">MVGDWGQILKIAENGHHIAECTQLPRDQQGNCQYWSTGSALSLVHQRVLDRSTKSLKLSVVDDPVVLANGQPLDIRGRCDLLICNNEVNVVHSVLIAADVTQDCLLGIDFLGKYGCKIDFDRVKKVFEISLAETVEDLVSRDVGFRVVKGGRKKKS</sequence>
<keyword evidence="2" id="KW-1185">Reference proteome</keyword>
<dbReference type="EMBL" id="RCHS01002791">
    <property type="protein sequence ID" value="RMX45701.1"/>
    <property type="molecule type" value="Genomic_DNA"/>
</dbReference>
<dbReference type="Gene3D" id="2.40.70.10">
    <property type="entry name" value="Acid Proteases"/>
    <property type="match status" value="1"/>
</dbReference>
<dbReference type="AlphaFoldDB" id="A0A3M6TWH0"/>
<evidence type="ECO:0000313" key="1">
    <source>
        <dbReference type="EMBL" id="RMX45701.1"/>
    </source>
</evidence>
<dbReference type="SUPFAM" id="SSF50630">
    <property type="entry name" value="Acid proteases"/>
    <property type="match status" value="1"/>
</dbReference>
<evidence type="ECO:0008006" key="3">
    <source>
        <dbReference type="Google" id="ProtNLM"/>
    </source>
</evidence>
<protein>
    <recommendedName>
        <fullName evidence="3">Aspartic peptidase DDI1-type domain-containing protein</fullName>
    </recommendedName>
</protein>
<evidence type="ECO:0000313" key="2">
    <source>
        <dbReference type="Proteomes" id="UP000275408"/>
    </source>
</evidence>
<dbReference type="Proteomes" id="UP000275408">
    <property type="component" value="Unassembled WGS sequence"/>
</dbReference>
<proteinExistence type="predicted"/>
<gene>
    <name evidence="1" type="ORF">pdam_00019969</name>
</gene>